<gene>
    <name evidence="7" type="ORF">PDIGIT_LOCUS4648</name>
</gene>
<feature type="region of interest" description="Disordered" evidence="6">
    <location>
        <begin position="648"/>
        <end position="709"/>
    </location>
</feature>
<feature type="region of interest" description="Disordered" evidence="6">
    <location>
        <begin position="79"/>
        <end position="267"/>
    </location>
</feature>
<keyword evidence="3" id="KW-0805">Transcription regulation</keyword>
<feature type="compositionally biased region" description="Low complexity" evidence="6">
    <location>
        <begin position="21"/>
        <end position="35"/>
    </location>
</feature>
<dbReference type="GO" id="GO:0005654">
    <property type="term" value="C:nucleoplasm"/>
    <property type="evidence" value="ECO:0007669"/>
    <property type="project" value="UniProtKB-ARBA"/>
</dbReference>
<keyword evidence="2" id="KW-0678">Repressor</keyword>
<protein>
    <recommendedName>
        <fullName evidence="9">Sds3-like-domain-containing protein</fullName>
    </recommendedName>
</protein>
<reference evidence="7" key="1">
    <citation type="submission" date="2023-01" db="EMBL/GenBank/DDBJ databases">
        <authorList>
            <person name="Van Ghelder C."/>
            <person name="Rancurel C."/>
        </authorList>
    </citation>
    <scope>NUCLEOTIDE SEQUENCE</scope>
    <source>
        <strain evidence="7">CNCM I-4278</strain>
    </source>
</reference>
<evidence type="ECO:0000256" key="2">
    <source>
        <dbReference type="ARBA" id="ARBA00022491"/>
    </source>
</evidence>
<dbReference type="AlphaFoldDB" id="A0A9W4UA50"/>
<feature type="region of interest" description="Disordered" evidence="6">
    <location>
        <begin position="1"/>
        <end position="56"/>
    </location>
</feature>
<evidence type="ECO:0000256" key="1">
    <source>
        <dbReference type="ARBA" id="ARBA00004123"/>
    </source>
</evidence>
<feature type="compositionally biased region" description="Polar residues" evidence="6">
    <location>
        <begin position="36"/>
        <end position="53"/>
    </location>
</feature>
<feature type="compositionally biased region" description="Basic and acidic residues" evidence="6">
    <location>
        <begin position="83"/>
        <end position="93"/>
    </location>
</feature>
<dbReference type="PANTHER" id="PTHR21964">
    <property type="entry name" value="BREAST CANCER METASTASIS-SUPPRESSOR 1"/>
    <property type="match status" value="1"/>
</dbReference>
<feature type="region of interest" description="Disordered" evidence="6">
    <location>
        <begin position="731"/>
        <end position="762"/>
    </location>
</feature>
<evidence type="ECO:0000256" key="6">
    <source>
        <dbReference type="SAM" id="MobiDB-lite"/>
    </source>
</evidence>
<keyword evidence="5" id="KW-0539">Nucleus</keyword>
<dbReference type="InterPro" id="IPR013907">
    <property type="entry name" value="Sds3"/>
</dbReference>
<feature type="compositionally biased region" description="Pro residues" evidence="6">
    <location>
        <begin position="173"/>
        <end position="183"/>
    </location>
</feature>
<name>A0A9W4UA50_9PLEO</name>
<feature type="compositionally biased region" description="Polar residues" evidence="6">
    <location>
        <begin position="602"/>
        <end position="625"/>
    </location>
</feature>
<sequence>MSAHQRARPTSSSKTSTTAGDVADPVDPSSPKSPSHATAQPSASLPTSNTISPTIEEAEMLTTLAVPASMVVSDSQELGITKDGFDGPADDRSSSLSELGDASDVQSVATPRPTTAVDANEDESEAETERLEITPRKLTRTATETSLASEQVYQRTPSKLVHSKAVDDDSSVPPTPSLVPPESAPTQGDGENSALHALSVASEAASLAELAGKKRKRPSPENSSLEEDAGEPARKRSAGLNGTREAEVNSLAPMDAEEELENAEERISQLAQEEADLEERQANIAVETVNELATVAKHTKPRKGGRRGKRKVLEESLEAIASIEAEGEGDGDEEDSGIMDEEVVKKKLAITELAKIEKKFKLFREKLCDEEIARHEADLEMLRQPHCTHPEYLAMIKCIDDRRAEKVAYERKLLLFKQRNLEIITEAERHQQHSQFLQTVRDVRERVLSDCNQRIFELQRGRRQLGVEEVEYTVKLPEKRSDQIRQQAAYNLEVSILSGIAKYVGFPAAPEIRAARPAEVDDDLRAMKIVTRPTVPPPPVSYVRPAAYGRTSTADEAAAEEQFLERTPWANPQHPAHQQSHYGAAQNYQTPIGQRRFDPPNGSASTIEAHSNPPSSGMQATNGNHLNGGRIAESESPVLQMKRHPLMDQHHQHHQHLQQQHPHQQFYAESPSSLSRHHVSREAAPPQPLPLQHPHPHHQHHVLSSPATGAYNYNQNNTVNHHEADDQAARWGSGVGMRPGIGVSSIPPPPPSASGRPDAATAPAARMPMVQRVGGNGMFGR</sequence>
<evidence type="ECO:0000256" key="3">
    <source>
        <dbReference type="ARBA" id="ARBA00023015"/>
    </source>
</evidence>
<feature type="compositionally biased region" description="Polar residues" evidence="6">
    <location>
        <begin position="104"/>
        <end position="113"/>
    </location>
</feature>
<dbReference type="OrthoDB" id="20886at2759"/>
<dbReference type="SMART" id="SM01401">
    <property type="entry name" value="Sds3"/>
    <property type="match status" value="1"/>
</dbReference>
<feature type="region of interest" description="Disordered" evidence="6">
    <location>
        <begin position="591"/>
        <end position="630"/>
    </location>
</feature>
<dbReference type="EMBL" id="CAOQHR010000003">
    <property type="protein sequence ID" value="CAI6331623.1"/>
    <property type="molecule type" value="Genomic_DNA"/>
</dbReference>
<proteinExistence type="predicted"/>
<comment type="caution">
    <text evidence="7">The sequence shown here is derived from an EMBL/GenBank/DDBJ whole genome shotgun (WGS) entry which is preliminary data.</text>
</comment>
<evidence type="ECO:0000313" key="7">
    <source>
        <dbReference type="EMBL" id="CAI6331623.1"/>
    </source>
</evidence>
<feature type="compositionally biased region" description="Polar residues" evidence="6">
    <location>
        <begin position="8"/>
        <end position="19"/>
    </location>
</feature>
<dbReference type="Proteomes" id="UP001152607">
    <property type="component" value="Unassembled WGS sequence"/>
</dbReference>
<dbReference type="GO" id="GO:0010468">
    <property type="term" value="P:regulation of gene expression"/>
    <property type="evidence" value="ECO:0007669"/>
    <property type="project" value="UniProtKB-ARBA"/>
</dbReference>
<comment type="subcellular location">
    <subcellularLocation>
        <location evidence="1">Nucleus</location>
    </subcellularLocation>
</comment>
<dbReference type="Pfam" id="PF08598">
    <property type="entry name" value="Sds3"/>
    <property type="match status" value="1"/>
</dbReference>
<evidence type="ECO:0000313" key="8">
    <source>
        <dbReference type="Proteomes" id="UP001152607"/>
    </source>
</evidence>
<keyword evidence="4" id="KW-0804">Transcription</keyword>
<evidence type="ECO:0000256" key="5">
    <source>
        <dbReference type="ARBA" id="ARBA00023242"/>
    </source>
</evidence>
<evidence type="ECO:0000256" key="4">
    <source>
        <dbReference type="ARBA" id="ARBA00023163"/>
    </source>
</evidence>
<accession>A0A9W4UA50</accession>
<evidence type="ECO:0008006" key="9">
    <source>
        <dbReference type="Google" id="ProtNLM"/>
    </source>
</evidence>
<keyword evidence="8" id="KW-1185">Reference proteome</keyword>
<feature type="compositionally biased region" description="Low complexity" evidence="6">
    <location>
        <begin position="193"/>
        <end position="210"/>
    </location>
</feature>
<feature type="compositionally biased region" description="Polar residues" evidence="6">
    <location>
        <begin position="140"/>
        <end position="157"/>
    </location>
</feature>
<organism evidence="7 8">
    <name type="scientific">Periconia digitata</name>
    <dbReference type="NCBI Taxonomy" id="1303443"/>
    <lineage>
        <taxon>Eukaryota</taxon>
        <taxon>Fungi</taxon>
        <taxon>Dikarya</taxon>
        <taxon>Ascomycota</taxon>
        <taxon>Pezizomycotina</taxon>
        <taxon>Dothideomycetes</taxon>
        <taxon>Pleosporomycetidae</taxon>
        <taxon>Pleosporales</taxon>
        <taxon>Massarineae</taxon>
        <taxon>Periconiaceae</taxon>
        <taxon>Periconia</taxon>
    </lineage>
</organism>